<organism evidence="1">
    <name type="scientific">mine drainage metagenome</name>
    <dbReference type="NCBI Taxonomy" id="410659"/>
    <lineage>
        <taxon>unclassified sequences</taxon>
        <taxon>metagenomes</taxon>
        <taxon>ecological metagenomes</taxon>
    </lineage>
</organism>
<dbReference type="EMBL" id="AUZY01006035">
    <property type="protein sequence ID" value="EQD55531.1"/>
    <property type="molecule type" value="Genomic_DNA"/>
</dbReference>
<accession>T1A4I4</accession>
<proteinExistence type="predicted"/>
<reference evidence="1" key="2">
    <citation type="journal article" date="2014" name="ISME J.">
        <title>Microbial stratification in low pH oxic and suboxic macroscopic growths along an acid mine drainage.</title>
        <authorList>
            <person name="Mendez-Garcia C."/>
            <person name="Mesa V."/>
            <person name="Sprenger R.R."/>
            <person name="Richter M."/>
            <person name="Diez M.S."/>
            <person name="Solano J."/>
            <person name="Bargiela R."/>
            <person name="Golyshina O.V."/>
            <person name="Manteca A."/>
            <person name="Ramos J.L."/>
            <person name="Gallego J.R."/>
            <person name="Llorente I."/>
            <person name="Martins Dos Santos V.A."/>
            <person name="Jensen O.N."/>
            <person name="Pelaez A.I."/>
            <person name="Sanchez J."/>
            <person name="Ferrer M."/>
        </authorList>
    </citation>
    <scope>NUCLEOTIDE SEQUENCE</scope>
</reference>
<name>T1A4I4_9ZZZZ</name>
<gene>
    <name evidence="1" type="ORF">B1B_09180</name>
</gene>
<feature type="non-terminal residue" evidence="1">
    <location>
        <position position="38"/>
    </location>
</feature>
<reference evidence="1" key="1">
    <citation type="submission" date="2013-08" db="EMBL/GenBank/DDBJ databases">
        <authorList>
            <person name="Mendez C."/>
            <person name="Richter M."/>
            <person name="Ferrer M."/>
            <person name="Sanchez J."/>
        </authorList>
    </citation>
    <scope>NUCLEOTIDE SEQUENCE</scope>
</reference>
<comment type="caution">
    <text evidence="1">The sequence shown here is derived from an EMBL/GenBank/DDBJ whole genome shotgun (WGS) entry which is preliminary data.</text>
</comment>
<protein>
    <submittedName>
        <fullName evidence="1">Uncharacterized protein</fullName>
    </submittedName>
</protein>
<dbReference type="AlphaFoldDB" id="T1A4I4"/>
<evidence type="ECO:0000313" key="1">
    <source>
        <dbReference type="EMBL" id="EQD55531.1"/>
    </source>
</evidence>
<sequence length="38" mass="4182">MDFTPTPHDYFFKDVFGPGSGHLPALFSLMDPAFAAHV</sequence>